<accession>A0ABV1XD91</accession>
<dbReference type="InterPro" id="IPR001307">
    <property type="entry name" value="Thiosulphate_STrfase_CS"/>
</dbReference>
<dbReference type="PANTHER" id="PTHR43031">
    <property type="entry name" value="FAD-DEPENDENT OXIDOREDUCTASE"/>
    <property type="match status" value="1"/>
</dbReference>
<dbReference type="Gene3D" id="3.40.250.10">
    <property type="entry name" value="Rhodanese-like domain"/>
    <property type="match status" value="1"/>
</dbReference>
<dbReference type="EMBL" id="JBEPEK010000707">
    <property type="protein sequence ID" value="MER7187014.1"/>
    <property type="molecule type" value="Genomic_DNA"/>
</dbReference>
<evidence type="ECO:0000259" key="2">
    <source>
        <dbReference type="PROSITE" id="PS50206"/>
    </source>
</evidence>
<dbReference type="InterPro" id="IPR050229">
    <property type="entry name" value="GlpE_sulfurtransferase"/>
</dbReference>
<sequence>MPTTPSHPAIEPEHALARLAELTVVDVRTPGEFASGHLPGAHNIPLDSLDRALPTLRAARGELLLVCASGARAENARAVLAGHGIPAATLTGGTRGWAGRGQELHRPAGPARTAWAMERQVRLTAGTVVLAGLALAQLHPAWLLLSAGVAGGLVFSALTDTCGMAALLARLPHNRPRATDLDATLAALGSAAD</sequence>
<feature type="transmembrane region" description="Helical" evidence="1">
    <location>
        <begin position="144"/>
        <end position="169"/>
    </location>
</feature>
<dbReference type="InterPro" id="IPR001763">
    <property type="entry name" value="Rhodanese-like_dom"/>
</dbReference>
<feature type="transmembrane region" description="Helical" evidence="1">
    <location>
        <begin position="121"/>
        <end position="138"/>
    </location>
</feature>
<dbReference type="SUPFAM" id="SSF52821">
    <property type="entry name" value="Rhodanese/Cell cycle control phosphatase"/>
    <property type="match status" value="1"/>
</dbReference>
<evidence type="ECO:0000256" key="1">
    <source>
        <dbReference type="SAM" id="Phobius"/>
    </source>
</evidence>
<reference evidence="3 4" key="1">
    <citation type="submission" date="2024-06" db="EMBL/GenBank/DDBJ databases">
        <title>The Natural Products Discovery Center: Release of the First 8490 Sequenced Strains for Exploring Actinobacteria Biosynthetic Diversity.</title>
        <authorList>
            <person name="Kalkreuter E."/>
            <person name="Kautsar S.A."/>
            <person name="Yang D."/>
            <person name="Bader C.D."/>
            <person name="Teijaro C.N."/>
            <person name="Fluegel L."/>
            <person name="Davis C.M."/>
            <person name="Simpson J.R."/>
            <person name="Lauterbach L."/>
            <person name="Steele A.D."/>
            <person name="Gui C."/>
            <person name="Meng S."/>
            <person name="Li G."/>
            <person name="Viehrig K."/>
            <person name="Ye F."/>
            <person name="Su P."/>
            <person name="Kiefer A.F."/>
            <person name="Nichols A."/>
            <person name="Cepeda A.J."/>
            <person name="Yan W."/>
            <person name="Fan B."/>
            <person name="Jiang Y."/>
            <person name="Adhikari A."/>
            <person name="Zheng C.-J."/>
            <person name="Schuster L."/>
            <person name="Cowan T.M."/>
            <person name="Smanski M.J."/>
            <person name="Chevrette M.G."/>
            <person name="De Carvalho L.P.S."/>
            <person name="Shen B."/>
        </authorList>
    </citation>
    <scope>NUCLEOTIDE SEQUENCE [LARGE SCALE GENOMIC DNA]</scope>
    <source>
        <strain evidence="3 4">NPDC000234</strain>
    </source>
</reference>
<keyword evidence="4" id="KW-1185">Reference proteome</keyword>
<evidence type="ECO:0000313" key="3">
    <source>
        <dbReference type="EMBL" id="MER7187014.1"/>
    </source>
</evidence>
<dbReference type="Pfam" id="PF11127">
    <property type="entry name" value="YgaP-like_TM"/>
    <property type="match status" value="1"/>
</dbReference>
<dbReference type="PROSITE" id="PS50206">
    <property type="entry name" value="RHODANESE_3"/>
    <property type="match status" value="1"/>
</dbReference>
<proteinExistence type="predicted"/>
<protein>
    <submittedName>
        <fullName evidence="3">Rhodanese-like domain-containing protein</fullName>
    </submittedName>
</protein>
<evidence type="ECO:0000313" key="4">
    <source>
        <dbReference type="Proteomes" id="UP001474181"/>
    </source>
</evidence>
<dbReference type="CDD" id="cd00158">
    <property type="entry name" value="RHOD"/>
    <property type="match status" value="1"/>
</dbReference>
<name>A0ABV1XD91_9ACTN</name>
<keyword evidence="1" id="KW-0472">Membrane</keyword>
<dbReference type="SMART" id="SM00450">
    <property type="entry name" value="RHOD"/>
    <property type="match status" value="1"/>
</dbReference>
<comment type="caution">
    <text evidence="3">The sequence shown here is derived from an EMBL/GenBank/DDBJ whole genome shotgun (WGS) entry which is preliminary data.</text>
</comment>
<gene>
    <name evidence="3" type="ORF">ABT404_47440</name>
</gene>
<keyword evidence="1" id="KW-1133">Transmembrane helix</keyword>
<dbReference type="Pfam" id="PF00581">
    <property type="entry name" value="Rhodanese"/>
    <property type="match status" value="1"/>
</dbReference>
<dbReference type="InterPro" id="IPR036873">
    <property type="entry name" value="Rhodanese-like_dom_sf"/>
</dbReference>
<dbReference type="InterPro" id="IPR021309">
    <property type="entry name" value="YgaP-like_TM"/>
</dbReference>
<dbReference type="Proteomes" id="UP001474181">
    <property type="component" value="Unassembled WGS sequence"/>
</dbReference>
<dbReference type="PROSITE" id="PS00380">
    <property type="entry name" value="RHODANESE_1"/>
    <property type="match status" value="1"/>
</dbReference>
<keyword evidence="1" id="KW-0812">Transmembrane</keyword>
<dbReference type="PANTHER" id="PTHR43031:SF16">
    <property type="entry name" value="OXIDOREDUCTASE"/>
    <property type="match status" value="1"/>
</dbReference>
<dbReference type="Gene3D" id="6.10.140.1340">
    <property type="match status" value="1"/>
</dbReference>
<dbReference type="RefSeq" id="WP_350791122.1">
    <property type="nucleotide sequence ID" value="NZ_JBEPEK010000707.1"/>
</dbReference>
<feature type="domain" description="Rhodanese" evidence="2">
    <location>
        <begin position="18"/>
        <end position="106"/>
    </location>
</feature>
<organism evidence="3 4">
    <name type="scientific">Streptomyces hyaluromycini</name>
    <dbReference type="NCBI Taxonomy" id="1377993"/>
    <lineage>
        <taxon>Bacteria</taxon>
        <taxon>Bacillati</taxon>
        <taxon>Actinomycetota</taxon>
        <taxon>Actinomycetes</taxon>
        <taxon>Kitasatosporales</taxon>
        <taxon>Streptomycetaceae</taxon>
        <taxon>Streptomyces</taxon>
    </lineage>
</organism>